<dbReference type="AlphaFoldDB" id="A0A5N8XFZ9"/>
<dbReference type="OrthoDB" id="10016259at2"/>
<name>A0A5N8XFZ9_9ACTN</name>
<reference evidence="2 3" key="1">
    <citation type="submission" date="2019-07" db="EMBL/GenBank/DDBJ databases">
        <title>New species of Amycolatopsis and Streptomyces.</title>
        <authorList>
            <person name="Duangmal K."/>
            <person name="Teo W.F.A."/>
            <person name="Lipun K."/>
        </authorList>
    </citation>
    <scope>NUCLEOTIDE SEQUENCE [LARGE SCALE GENOMIC DNA]</scope>
    <source>
        <strain evidence="2 3">NBRC 106415</strain>
    </source>
</reference>
<dbReference type="InterPro" id="IPR036526">
    <property type="entry name" value="C-N_Hydrolase_sf"/>
</dbReference>
<comment type="caution">
    <text evidence="2">The sequence shown here is derived from an EMBL/GenBank/DDBJ whole genome shotgun (WGS) entry which is preliminary data.</text>
</comment>
<gene>
    <name evidence="2" type="ORF">FNH08_14685</name>
</gene>
<sequence>MEVLAVALIGGLIGAGVAFPLVRRDLGTRRASLITVVAFVTAGIGSLFVLYGALVAVAAAALAYVVARSRTGVDRALLAAGGSFAAMTLGFAVLLYGSLETM</sequence>
<dbReference type="RefSeq" id="WP_152771915.1">
    <property type="nucleotide sequence ID" value="NZ_VJZC01000081.1"/>
</dbReference>
<feature type="transmembrane region" description="Helical" evidence="1">
    <location>
        <begin position="77"/>
        <end position="99"/>
    </location>
</feature>
<accession>A0A5N8XFZ9</accession>
<evidence type="ECO:0000313" key="3">
    <source>
        <dbReference type="Proteomes" id="UP000400924"/>
    </source>
</evidence>
<keyword evidence="3" id="KW-1185">Reference proteome</keyword>
<evidence type="ECO:0000256" key="1">
    <source>
        <dbReference type="SAM" id="Phobius"/>
    </source>
</evidence>
<evidence type="ECO:0000313" key="2">
    <source>
        <dbReference type="EMBL" id="MPY58369.1"/>
    </source>
</evidence>
<dbReference type="EMBL" id="VJZC01000081">
    <property type="protein sequence ID" value="MPY58369.1"/>
    <property type="molecule type" value="Genomic_DNA"/>
</dbReference>
<feature type="transmembrane region" description="Helical" evidence="1">
    <location>
        <begin position="34"/>
        <end position="65"/>
    </location>
</feature>
<protein>
    <submittedName>
        <fullName evidence="2">Uncharacterized protein</fullName>
    </submittedName>
</protein>
<proteinExistence type="predicted"/>
<keyword evidence="1" id="KW-0472">Membrane</keyword>
<keyword evidence="1" id="KW-0812">Transmembrane</keyword>
<dbReference type="Proteomes" id="UP000400924">
    <property type="component" value="Unassembled WGS sequence"/>
</dbReference>
<keyword evidence="1" id="KW-1133">Transmembrane helix</keyword>
<dbReference type="SUPFAM" id="SSF56317">
    <property type="entry name" value="Carbon-nitrogen hydrolase"/>
    <property type="match status" value="1"/>
</dbReference>
<organism evidence="2 3">
    <name type="scientific">Streptomyces spongiae</name>
    <dbReference type="NCBI Taxonomy" id="565072"/>
    <lineage>
        <taxon>Bacteria</taxon>
        <taxon>Bacillati</taxon>
        <taxon>Actinomycetota</taxon>
        <taxon>Actinomycetes</taxon>
        <taxon>Kitasatosporales</taxon>
        <taxon>Streptomycetaceae</taxon>
        <taxon>Streptomyces</taxon>
    </lineage>
</organism>